<evidence type="ECO:0000256" key="3">
    <source>
        <dbReference type="ARBA" id="ARBA00018484"/>
    </source>
</evidence>
<dbReference type="PANTHER" id="PTHR43693">
    <property type="entry name" value="PROTEIN PHOSPHATASE CHEZ"/>
    <property type="match status" value="1"/>
</dbReference>
<comment type="similarity">
    <text evidence="2 10">Belongs to the CheZ family.</text>
</comment>
<keyword evidence="7 10" id="KW-0378">Hydrolase</keyword>
<dbReference type="InterPro" id="IPR050992">
    <property type="entry name" value="CheZ_family_phosphatases"/>
</dbReference>
<comment type="function">
    <text evidence="10">Plays an important role in bacterial chemotaxis signal transduction pathway by accelerating the dephosphorylation of phosphorylated CheY (CheY-P).</text>
</comment>
<evidence type="ECO:0000256" key="10">
    <source>
        <dbReference type="PIRNR" id="PIRNR002884"/>
    </source>
</evidence>
<keyword evidence="4 10" id="KW-0963">Cytoplasm</keyword>
<dbReference type="PIRSF" id="PIRSF002884">
    <property type="entry name" value="CheZ"/>
    <property type="match status" value="1"/>
</dbReference>
<protein>
    <recommendedName>
        <fullName evidence="3 10">Protein phosphatase CheZ</fullName>
        <ecNumber evidence="10">3.1.3.-</ecNumber>
    </recommendedName>
    <alternativeName>
        <fullName evidence="9 10">Chemotaxis protein CheZ</fullName>
    </alternativeName>
</protein>
<feature type="compositionally biased region" description="Basic and acidic residues" evidence="11">
    <location>
        <begin position="184"/>
        <end position="194"/>
    </location>
</feature>
<evidence type="ECO:0000256" key="6">
    <source>
        <dbReference type="ARBA" id="ARBA00022779"/>
    </source>
</evidence>
<evidence type="ECO:0000256" key="9">
    <source>
        <dbReference type="ARBA" id="ARBA00029599"/>
    </source>
</evidence>
<keyword evidence="6 10" id="KW-0283">Flagellar rotation</keyword>
<sequence>MTFSTKITLDIAQDLVQAIESSDSIKTAEIIDQITQIRESELYQQVSTLTKNLHKTLDELDDTTLLMQTKHDIPDATERLEYVIQTTEEASGKTLDQAEQALQCVDKVKDLMDSELTESIQQSLDIELNKISEKLTEIMLAQSFQDLTGQVLNRVIFIISSLEQSLIQLIENSGHDYHSIPARAESDENKKASEMKGVGPNVTQKSKQDIVESQDDIDDLLSDLGI</sequence>
<proteinExistence type="inferred from homology"/>
<evidence type="ECO:0000256" key="5">
    <source>
        <dbReference type="ARBA" id="ARBA00022500"/>
    </source>
</evidence>
<evidence type="ECO:0000256" key="1">
    <source>
        <dbReference type="ARBA" id="ARBA00004496"/>
    </source>
</evidence>
<feature type="region of interest" description="Disordered" evidence="11">
    <location>
        <begin position="184"/>
        <end position="211"/>
    </location>
</feature>
<reference evidence="12 13" key="1">
    <citation type="submission" date="2022-06" db="EMBL/GenBank/DDBJ databases">
        <title>Thiomicrohabdus sp. nov, an obligately chemolithoautotrophic, sulfur-oxidizing bacterium isolated from beach of Guanyin Mountain. Amoy.</title>
        <authorList>
            <person name="Zhu H."/>
        </authorList>
    </citation>
    <scope>NUCLEOTIDE SEQUENCE [LARGE SCALE GENOMIC DNA]</scope>
    <source>
        <strain evidence="12 13">XGS-01</strain>
    </source>
</reference>
<keyword evidence="8 10" id="KW-0904">Protein phosphatase</keyword>
<evidence type="ECO:0000256" key="7">
    <source>
        <dbReference type="ARBA" id="ARBA00022801"/>
    </source>
</evidence>
<dbReference type="RefSeq" id="WP_275595652.1">
    <property type="nucleotide sequence ID" value="NZ_CP102381.1"/>
</dbReference>
<evidence type="ECO:0000256" key="4">
    <source>
        <dbReference type="ARBA" id="ARBA00022490"/>
    </source>
</evidence>
<dbReference type="Proteomes" id="UP001222275">
    <property type="component" value="Chromosome"/>
</dbReference>
<keyword evidence="5 10" id="KW-0145">Chemotaxis</keyword>
<evidence type="ECO:0000313" key="13">
    <source>
        <dbReference type="Proteomes" id="UP001222275"/>
    </source>
</evidence>
<evidence type="ECO:0000313" key="12">
    <source>
        <dbReference type="EMBL" id="WEJ63396.1"/>
    </source>
</evidence>
<dbReference type="EC" id="3.1.3.-" evidence="10"/>
<dbReference type="SUPFAM" id="SSF75708">
    <property type="entry name" value="Chemotaxis phosphatase CheZ"/>
    <property type="match status" value="1"/>
</dbReference>
<dbReference type="Gene3D" id="1.10.287.500">
    <property type="entry name" value="Helix hairpin bin"/>
    <property type="match status" value="1"/>
</dbReference>
<comment type="subunit">
    <text evidence="10">Homodimer.</text>
</comment>
<comment type="subcellular location">
    <subcellularLocation>
        <location evidence="1 10">Cytoplasm</location>
    </subcellularLocation>
</comment>
<evidence type="ECO:0000256" key="2">
    <source>
        <dbReference type="ARBA" id="ARBA00005908"/>
    </source>
</evidence>
<evidence type="ECO:0000256" key="8">
    <source>
        <dbReference type="ARBA" id="ARBA00022912"/>
    </source>
</evidence>
<dbReference type="EMBL" id="CP102381">
    <property type="protein sequence ID" value="WEJ63396.1"/>
    <property type="molecule type" value="Genomic_DNA"/>
</dbReference>
<dbReference type="InterPro" id="IPR007439">
    <property type="entry name" value="Chemotax_Pase_CheZ"/>
</dbReference>
<dbReference type="PANTHER" id="PTHR43693:SF1">
    <property type="entry name" value="PROTEIN PHOSPHATASE CHEZ"/>
    <property type="match status" value="1"/>
</dbReference>
<organism evidence="12 13">
    <name type="scientific">Thiomicrorhabdus lithotrophica</name>
    <dbReference type="NCBI Taxonomy" id="2949997"/>
    <lineage>
        <taxon>Bacteria</taxon>
        <taxon>Pseudomonadati</taxon>
        <taxon>Pseudomonadota</taxon>
        <taxon>Gammaproteobacteria</taxon>
        <taxon>Thiotrichales</taxon>
        <taxon>Piscirickettsiaceae</taxon>
        <taxon>Thiomicrorhabdus</taxon>
    </lineage>
</organism>
<accession>A0ABY8CBN8</accession>
<evidence type="ECO:0000256" key="11">
    <source>
        <dbReference type="SAM" id="MobiDB-lite"/>
    </source>
</evidence>
<gene>
    <name evidence="12" type="ORF">NR989_03850</name>
</gene>
<keyword evidence="13" id="KW-1185">Reference proteome</keyword>
<name>A0ABY8CBN8_9GAMM</name>
<dbReference type="Pfam" id="PF04344">
    <property type="entry name" value="CheZ"/>
    <property type="match status" value="1"/>
</dbReference>